<evidence type="ECO:0000313" key="1">
    <source>
        <dbReference type="EMBL" id="MEM5535729.1"/>
    </source>
</evidence>
<comment type="caution">
    <text evidence="1">The sequence shown here is derived from an EMBL/GenBank/DDBJ whole genome shotgun (WGS) entry which is preliminary data.</text>
</comment>
<protein>
    <submittedName>
        <fullName evidence="1">Uncharacterized protein</fullName>
    </submittedName>
</protein>
<gene>
    <name evidence="1" type="ORF">WNY58_04910</name>
</gene>
<dbReference type="Proteomes" id="UP001449225">
    <property type="component" value="Unassembled WGS sequence"/>
</dbReference>
<proteinExistence type="predicted"/>
<sequence>MPVLFAVASISPTKSITITSNEHRLDLVSYVFVTKIDNAFLILAIVFYMDEYIVLDISNLIVF</sequence>
<accession>A0ABU9TR76</accession>
<dbReference type="EMBL" id="JBBMRA010000003">
    <property type="protein sequence ID" value="MEM5535729.1"/>
    <property type="molecule type" value="Genomic_DNA"/>
</dbReference>
<name>A0ABU9TR76_9GAMM</name>
<reference evidence="1 2" key="1">
    <citation type="submission" date="2024-03" db="EMBL/GenBank/DDBJ databases">
        <title>Community enrichment and isolation of bacterial strains for fucoidan degradation.</title>
        <authorList>
            <person name="Sichert A."/>
        </authorList>
    </citation>
    <scope>NUCLEOTIDE SEQUENCE [LARGE SCALE GENOMIC DNA]</scope>
    <source>
        <strain evidence="1 2">AS76</strain>
    </source>
</reference>
<organism evidence="1 2">
    <name type="scientific">Neptuniibacter pectenicola</name>
    <dbReference type="NCBI Taxonomy" id="1806669"/>
    <lineage>
        <taxon>Bacteria</taxon>
        <taxon>Pseudomonadati</taxon>
        <taxon>Pseudomonadota</taxon>
        <taxon>Gammaproteobacteria</taxon>
        <taxon>Oceanospirillales</taxon>
        <taxon>Oceanospirillaceae</taxon>
        <taxon>Neptuniibacter</taxon>
    </lineage>
</organism>
<keyword evidence="2" id="KW-1185">Reference proteome</keyword>
<evidence type="ECO:0000313" key="2">
    <source>
        <dbReference type="Proteomes" id="UP001449225"/>
    </source>
</evidence>
<dbReference type="RefSeq" id="WP_342853901.1">
    <property type="nucleotide sequence ID" value="NZ_JBBMRA010000003.1"/>
</dbReference>